<name>A0A1T5LMX1_9GAMM</name>
<dbReference type="Pfam" id="PF16220">
    <property type="entry name" value="DUF4880"/>
    <property type="match status" value="1"/>
</dbReference>
<protein>
    <submittedName>
        <fullName evidence="5">FecR family protein</fullName>
    </submittedName>
</protein>
<dbReference type="GO" id="GO:0016989">
    <property type="term" value="F:sigma factor antagonist activity"/>
    <property type="evidence" value="ECO:0007669"/>
    <property type="project" value="TreeGrafter"/>
</dbReference>
<keyword evidence="6" id="KW-1185">Reference proteome</keyword>
<feature type="region of interest" description="Disordered" evidence="1">
    <location>
        <begin position="72"/>
        <end position="104"/>
    </location>
</feature>
<dbReference type="Gene3D" id="3.55.50.30">
    <property type="match status" value="1"/>
</dbReference>
<proteinExistence type="predicted"/>
<evidence type="ECO:0000259" key="4">
    <source>
        <dbReference type="Pfam" id="PF16220"/>
    </source>
</evidence>
<keyword evidence="2" id="KW-0472">Membrane</keyword>
<keyword evidence="2" id="KW-0812">Transmembrane</keyword>
<feature type="domain" description="FecR N-terminal" evidence="4">
    <location>
        <begin position="14"/>
        <end position="55"/>
    </location>
</feature>
<feature type="compositionally biased region" description="Low complexity" evidence="1">
    <location>
        <begin position="72"/>
        <end position="103"/>
    </location>
</feature>
<keyword evidence="2" id="KW-1133">Transmembrane helix</keyword>
<evidence type="ECO:0000256" key="2">
    <source>
        <dbReference type="SAM" id="Phobius"/>
    </source>
</evidence>
<feature type="domain" description="FecR protein" evidence="3">
    <location>
        <begin position="146"/>
        <end position="239"/>
    </location>
</feature>
<evidence type="ECO:0000313" key="6">
    <source>
        <dbReference type="Proteomes" id="UP000190341"/>
    </source>
</evidence>
<evidence type="ECO:0000259" key="3">
    <source>
        <dbReference type="Pfam" id="PF04773"/>
    </source>
</evidence>
<dbReference type="InterPro" id="IPR032623">
    <property type="entry name" value="FecR_N"/>
</dbReference>
<dbReference type="InterPro" id="IPR012373">
    <property type="entry name" value="Ferrdict_sens_TM"/>
</dbReference>
<dbReference type="EMBL" id="FUZV01000002">
    <property type="protein sequence ID" value="SKC77281.1"/>
    <property type="molecule type" value="Genomic_DNA"/>
</dbReference>
<dbReference type="STRING" id="428993.SAMN06296058_2773"/>
<dbReference type="RefSeq" id="WP_176140871.1">
    <property type="nucleotide sequence ID" value="NZ_BMCL01000001.1"/>
</dbReference>
<reference evidence="5 6" key="1">
    <citation type="submission" date="2017-02" db="EMBL/GenBank/DDBJ databases">
        <authorList>
            <person name="Peterson S.W."/>
        </authorList>
    </citation>
    <scope>NUCLEOTIDE SEQUENCE [LARGE SCALE GENOMIC DNA]</scope>
    <source>
        <strain evidence="5 6">P15</strain>
    </source>
</reference>
<dbReference type="PIRSF" id="PIRSF018266">
    <property type="entry name" value="FecR"/>
    <property type="match status" value="1"/>
</dbReference>
<dbReference type="AlphaFoldDB" id="A0A1T5LMX1"/>
<dbReference type="PANTHER" id="PTHR30273:SF2">
    <property type="entry name" value="PROTEIN FECR"/>
    <property type="match status" value="1"/>
</dbReference>
<dbReference type="Proteomes" id="UP000190341">
    <property type="component" value="Unassembled WGS sequence"/>
</dbReference>
<dbReference type="PANTHER" id="PTHR30273">
    <property type="entry name" value="PERIPLASMIC SIGNAL SENSOR AND SIGMA FACTOR ACTIVATOR FECR-RELATED"/>
    <property type="match status" value="1"/>
</dbReference>
<dbReference type="Gene3D" id="2.60.120.1440">
    <property type="match status" value="1"/>
</dbReference>
<organism evidence="5 6">
    <name type="scientific">Pseudoxanthomonas indica</name>
    <dbReference type="NCBI Taxonomy" id="428993"/>
    <lineage>
        <taxon>Bacteria</taxon>
        <taxon>Pseudomonadati</taxon>
        <taxon>Pseudomonadota</taxon>
        <taxon>Gammaproteobacteria</taxon>
        <taxon>Lysobacterales</taxon>
        <taxon>Lysobacteraceae</taxon>
        <taxon>Pseudoxanthomonas</taxon>
    </lineage>
</organism>
<accession>A0A1T5LMX1</accession>
<evidence type="ECO:0000313" key="5">
    <source>
        <dbReference type="EMBL" id="SKC77281.1"/>
    </source>
</evidence>
<sequence length="377" mass="40232">MNKTDQNARTLAVEQASQWLVRLQDDAVSDADLEAWGDWMTQPENARAFDDISALWEATAALSSESLEQAAAARAEGAPAPISASTSTTAATPASASTSAGATRTLLHRRRRKPWLAAAAIAASCALVAVGVFKLLPGTPPPADQQWVTGKGERRELQLADGSRVVLDADSQLRVVFADGHRDLQLPRGRAHFAVAHDPARPFRVQAGGIVSQAIGTRFSVAHASADQVAVVVDEGRVRVSERAAGKRDAAGPVAARTLDLVRNQRARYGALGGLQGPQPINADLAGAWKEGSVIYQREPLASVVEDLNRYSRIPLRLEDSSMGSLLVTGRWESASVDTWVEGLAKALHLEVVRKPDVILLAARKPVQRDTPPLSTP</sequence>
<dbReference type="InterPro" id="IPR006860">
    <property type="entry name" value="FecR"/>
</dbReference>
<gene>
    <name evidence="5" type="ORF">SAMN06296058_2773</name>
</gene>
<feature type="transmembrane region" description="Helical" evidence="2">
    <location>
        <begin position="115"/>
        <end position="136"/>
    </location>
</feature>
<evidence type="ECO:0000256" key="1">
    <source>
        <dbReference type="SAM" id="MobiDB-lite"/>
    </source>
</evidence>
<dbReference type="Pfam" id="PF04773">
    <property type="entry name" value="FecR"/>
    <property type="match status" value="1"/>
</dbReference>